<dbReference type="GO" id="GO:0000151">
    <property type="term" value="C:ubiquitin ligase complex"/>
    <property type="evidence" value="ECO:0007669"/>
    <property type="project" value="TreeGrafter"/>
</dbReference>
<dbReference type="Pfam" id="PF03556">
    <property type="entry name" value="Cullin_binding"/>
    <property type="match status" value="1"/>
</dbReference>
<protein>
    <recommendedName>
        <fullName evidence="1">Defective in cullin neddylation protein</fullName>
    </recommendedName>
</protein>
<dbReference type="AlphaFoldDB" id="A0A6A7FRZ5"/>
<dbReference type="GO" id="GO:0031624">
    <property type="term" value="F:ubiquitin conjugating enzyme binding"/>
    <property type="evidence" value="ECO:0007669"/>
    <property type="project" value="TreeGrafter"/>
</dbReference>
<dbReference type="PANTHER" id="PTHR12281">
    <property type="entry name" value="RP42 RELATED"/>
    <property type="match status" value="1"/>
</dbReference>
<proteinExistence type="evidence at transcript level"/>
<accession>A0A6A7FRZ5</accession>
<feature type="compositionally biased region" description="Gly residues" evidence="2">
    <location>
        <begin position="1"/>
        <end position="12"/>
    </location>
</feature>
<reference evidence="4" key="1">
    <citation type="submission" date="2017-11" db="EMBL/GenBank/DDBJ databases">
        <title>The sensing device of the deep-sea amphipod.</title>
        <authorList>
            <person name="Kobayashi H."/>
            <person name="Nagahama T."/>
            <person name="Arai W."/>
            <person name="Sasagawa Y."/>
            <person name="Umeda M."/>
            <person name="Hayashi T."/>
            <person name="Nikaido I."/>
            <person name="Watanabe H."/>
            <person name="Oguri K."/>
            <person name="Kitazato H."/>
            <person name="Fujioka K."/>
            <person name="Kido Y."/>
            <person name="Takami H."/>
        </authorList>
    </citation>
    <scope>NUCLEOTIDE SEQUENCE</scope>
    <source>
        <tissue evidence="4">Whole body</tissue>
    </source>
</reference>
<dbReference type="Gene3D" id="1.10.238.10">
    <property type="entry name" value="EF-hand"/>
    <property type="match status" value="1"/>
</dbReference>
<evidence type="ECO:0000256" key="2">
    <source>
        <dbReference type="SAM" id="MobiDB-lite"/>
    </source>
</evidence>
<dbReference type="GO" id="GO:0045116">
    <property type="term" value="P:protein neddylation"/>
    <property type="evidence" value="ECO:0007669"/>
    <property type="project" value="TreeGrafter"/>
</dbReference>
<dbReference type="InterPro" id="IPR042460">
    <property type="entry name" value="DCN1-like_PONY"/>
</dbReference>
<dbReference type="Gene3D" id="1.10.238.200">
    <property type="entry name" value="Cullin, PONY binding domain"/>
    <property type="match status" value="1"/>
</dbReference>
<dbReference type="GO" id="GO:2000436">
    <property type="term" value="P:positive regulation of protein neddylation"/>
    <property type="evidence" value="ECO:0007669"/>
    <property type="project" value="UniProtKB-ARBA"/>
</dbReference>
<dbReference type="GO" id="GO:0097602">
    <property type="term" value="F:cullin family protein binding"/>
    <property type="evidence" value="ECO:0007669"/>
    <property type="project" value="TreeGrafter"/>
</dbReference>
<comment type="function">
    <text evidence="1">Neddylation of cullins play an essential role in the regulation of SCF-type complexes activity.</text>
</comment>
<evidence type="ECO:0000259" key="3">
    <source>
        <dbReference type="PROSITE" id="PS51229"/>
    </source>
</evidence>
<organism evidence="4">
    <name type="scientific">Hirondellea gigas</name>
    <dbReference type="NCBI Taxonomy" id="1518452"/>
    <lineage>
        <taxon>Eukaryota</taxon>
        <taxon>Metazoa</taxon>
        <taxon>Ecdysozoa</taxon>
        <taxon>Arthropoda</taxon>
        <taxon>Crustacea</taxon>
        <taxon>Multicrustacea</taxon>
        <taxon>Malacostraca</taxon>
        <taxon>Eumalacostraca</taxon>
        <taxon>Peracarida</taxon>
        <taxon>Amphipoda</taxon>
        <taxon>Amphilochidea</taxon>
        <taxon>Lysianassida</taxon>
        <taxon>Lysianassidira</taxon>
        <taxon>Lysianassoidea</taxon>
        <taxon>Lysianassidae</taxon>
        <taxon>Hirondellea</taxon>
    </lineage>
</organism>
<dbReference type="InterPro" id="IPR005176">
    <property type="entry name" value="PONY_dom"/>
</dbReference>
<evidence type="ECO:0000313" key="4">
    <source>
        <dbReference type="EMBL" id="LAC20842.1"/>
    </source>
</evidence>
<dbReference type="GO" id="GO:0032182">
    <property type="term" value="F:ubiquitin-like protein binding"/>
    <property type="evidence" value="ECO:0007669"/>
    <property type="project" value="TreeGrafter"/>
</dbReference>
<name>A0A6A7FRZ5_9CRUS</name>
<dbReference type="FunFam" id="1.10.238.200:FF:000003">
    <property type="entry name" value="DCN1-like protein 3"/>
    <property type="match status" value="1"/>
</dbReference>
<feature type="region of interest" description="Disordered" evidence="2">
    <location>
        <begin position="1"/>
        <end position="20"/>
    </location>
</feature>
<dbReference type="PROSITE" id="PS51229">
    <property type="entry name" value="DCUN1"/>
    <property type="match status" value="1"/>
</dbReference>
<feature type="domain" description="DCUN1" evidence="3">
    <location>
        <begin position="47"/>
        <end position="246"/>
    </location>
</feature>
<sequence length="259" mass="29978">MGVTGSGGGASGGNTNSSEKRSFYARIPPLTRSASHETRRHLSKEYYSETKIHTLFDIYREPHVPDEGLETEDVMLTEGIQRFCADLDLNADDFRVLLFAWKCEAETMCRFTRLEFLQGCKAIKADSIKTILSKLPELQMEAQEFDKFKNMYKWAFKFGLDSEVGQRILPSDMAILLWKLVFEQRKPKILDQWLLFLGNHPSIRGIPRDTWNMFLNFSETIGDDLSTYDDTEAWPSLFDDFVEYENDQLNQNISKDPKQ</sequence>
<dbReference type="GO" id="GO:0005886">
    <property type="term" value="C:plasma membrane"/>
    <property type="evidence" value="ECO:0007669"/>
    <property type="project" value="UniProtKB-ARBA"/>
</dbReference>
<dbReference type="EMBL" id="IACT01001493">
    <property type="protein sequence ID" value="LAC20842.1"/>
    <property type="molecule type" value="mRNA"/>
</dbReference>
<dbReference type="InterPro" id="IPR014764">
    <property type="entry name" value="DCN-prot"/>
</dbReference>
<evidence type="ECO:0000256" key="1">
    <source>
        <dbReference type="RuleBase" id="RU410713"/>
    </source>
</evidence>
<dbReference type="PANTHER" id="PTHR12281:SF31">
    <property type="entry name" value="DCN1-LIKE PROTEIN 3"/>
    <property type="match status" value="1"/>
</dbReference>